<dbReference type="PROSITE" id="PS51352">
    <property type="entry name" value="THIOREDOXIN_2"/>
    <property type="match status" value="1"/>
</dbReference>
<evidence type="ECO:0000313" key="2">
    <source>
        <dbReference type="EMBL" id="GAA0858634.1"/>
    </source>
</evidence>
<organism evidence="2 3">
    <name type="scientific">Aliiglaciecola litoralis</name>
    <dbReference type="NCBI Taxonomy" id="582857"/>
    <lineage>
        <taxon>Bacteria</taxon>
        <taxon>Pseudomonadati</taxon>
        <taxon>Pseudomonadota</taxon>
        <taxon>Gammaproteobacteria</taxon>
        <taxon>Alteromonadales</taxon>
        <taxon>Alteromonadaceae</taxon>
        <taxon>Aliiglaciecola</taxon>
    </lineage>
</organism>
<dbReference type="InterPro" id="IPR013766">
    <property type="entry name" value="Thioredoxin_domain"/>
</dbReference>
<dbReference type="Proteomes" id="UP001500359">
    <property type="component" value="Unassembled WGS sequence"/>
</dbReference>
<evidence type="ECO:0000259" key="1">
    <source>
        <dbReference type="PROSITE" id="PS51352"/>
    </source>
</evidence>
<dbReference type="SUPFAM" id="SSF52833">
    <property type="entry name" value="Thioredoxin-like"/>
    <property type="match status" value="1"/>
</dbReference>
<dbReference type="CDD" id="cd02966">
    <property type="entry name" value="TlpA_like_family"/>
    <property type="match status" value="1"/>
</dbReference>
<evidence type="ECO:0000313" key="3">
    <source>
        <dbReference type="Proteomes" id="UP001500359"/>
    </source>
</evidence>
<protein>
    <recommendedName>
        <fullName evidence="1">Thioredoxin domain-containing protein</fullName>
    </recommendedName>
</protein>
<feature type="domain" description="Thioredoxin" evidence="1">
    <location>
        <begin position="7"/>
        <end position="150"/>
    </location>
</feature>
<dbReference type="EMBL" id="BAAAFD010000009">
    <property type="protein sequence ID" value="GAA0858634.1"/>
    <property type="molecule type" value="Genomic_DNA"/>
</dbReference>
<dbReference type="Gene3D" id="3.40.30.10">
    <property type="entry name" value="Glutaredoxin"/>
    <property type="match status" value="1"/>
</dbReference>
<dbReference type="RefSeq" id="WP_343861216.1">
    <property type="nucleotide sequence ID" value="NZ_BAAAFD010000009.1"/>
</dbReference>
<gene>
    <name evidence="2" type="ORF">GCM10009114_28990</name>
</gene>
<dbReference type="PANTHER" id="PTHR42852">
    <property type="entry name" value="THIOL:DISULFIDE INTERCHANGE PROTEIN DSBE"/>
    <property type="match status" value="1"/>
</dbReference>
<comment type="caution">
    <text evidence="2">The sequence shown here is derived from an EMBL/GenBank/DDBJ whole genome shotgun (WGS) entry which is preliminary data.</text>
</comment>
<sequence>MQIADNEFIGKKIKIVDMVNGDGQSVSFDDLIGKPAVIYFWASWCKPCHKTLVVLDKIGPEHNKDMSIVIVSLDDEIQQAKKVLSTLNITADSWFAIQGSIHLNQQDFGNTKRMLPYALLIDEEAMIKATDIRFRDQQQTQALLNKLKRI</sequence>
<name>A0ABN1LPG8_9ALTE</name>
<dbReference type="Pfam" id="PF00578">
    <property type="entry name" value="AhpC-TSA"/>
    <property type="match status" value="1"/>
</dbReference>
<dbReference type="PANTHER" id="PTHR42852:SF13">
    <property type="entry name" value="PROTEIN DIPZ"/>
    <property type="match status" value="1"/>
</dbReference>
<proteinExistence type="predicted"/>
<dbReference type="InterPro" id="IPR000866">
    <property type="entry name" value="AhpC/TSA"/>
</dbReference>
<dbReference type="InterPro" id="IPR050553">
    <property type="entry name" value="Thioredoxin_ResA/DsbE_sf"/>
</dbReference>
<reference evidence="2 3" key="1">
    <citation type="journal article" date="2019" name="Int. J. Syst. Evol. Microbiol.">
        <title>The Global Catalogue of Microorganisms (GCM) 10K type strain sequencing project: providing services to taxonomists for standard genome sequencing and annotation.</title>
        <authorList>
            <consortium name="The Broad Institute Genomics Platform"/>
            <consortium name="The Broad Institute Genome Sequencing Center for Infectious Disease"/>
            <person name="Wu L."/>
            <person name="Ma J."/>
        </authorList>
    </citation>
    <scope>NUCLEOTIDE SEQUENCE [LARGE SCALE GENOMIC DNA]</scope>
    <source>
        <strain evidence="2 3">JCM 15896</strain>
    </source>
</reference>
<accession>A0ABN1LPG8</accession>
<keyword evidence="3" id="KW-1185">Reference proteome</keyword>
<dbReference type="InterPro" id="IPR036249">
    <property type="entry name" value="Thioredoxin-like_sf"/>
</dbReference>